<proteinExistence type="predicted"/>
<gene>
    <name evidence="2" type="ORF">ACFQRG_01405</name>
</gene>
<sequence length="58" mass="5824">MKKILSGLGLLALGFAISVSVASNGPNKPLSNHGETLSAGNQFASSEVVSTANHGETL</sequence>
<dbReference type="EMBL" id="JBHTCO010000002">
    <property type="protein sequence ID" value="MFC7391649.1"/>
    <property type="molecule type" value="Genomic_DNA"/>
</dbReference>
<name>A0ABW2PR91_9BACL</name>
<comment type="caution">
    <text evidence="2">The sequence shown here is derived from an EMBL/GenBank/DDBJ whole genome shotgun (WGS) entry which is preliminary data.</text>
</comment>
<keyword evidence="3" id="KW-1185">Reference proteome</keyword>
<protein>
    <recommendedName>
        <fullName evidence="4">Phr family secreted Rap phosphatase inhibitor</fullName>
    </recommendedName>
</protein>
<dbReference type="Proteomes" id="UP001596505">
    <property type="component" value="Unassembled WGS sequence"/>
</dbReference>
<feature type="signal peptide" evidence="1">
    <location>
        <begin position="1"/>
        <end position="22"/>
    </location>
</feature>
<evidence type="ECO:0000256" key="1">
    <source>
        <dbReference type="SAM" id="SignalP"/>
    </source>
</evidence>
<evidence type="ECO:0000313" key="3">
    <source>
        <dbReference type="Proteomes" id="UP001596505"/>
    </source>
</evidence>
<reference evidence="3" key="1">
    <citation type="journal article" date="2019" name="Int. J. Syst. Evol. Microbiol.">
        <title>The Global Catalogue of Microorganisms (GCM) 10K type strain sequencing project: providing services to taxonomists for standard genome sequencing and annotation.</title>
        <authorList>
            <consortium name="The Broad Institute Genomics Platform"/>
            <consortium name="The Broad Institute Genome Sequencing Center for Infectious Disease"/>
            <person name="Wu L."/>
            <person name="Ma J."/>
        </authorList>
    </citation>
    <scope>NUCLEOTIDE SEQUENCE [LARGE SCALE GENOMIC DNA]</scope>
    <source>
        <strain evidence="3">CGMCC 1.16305</strain>
    </source>
</reference>
<accession>A0ABW2PR91</accession>
<keyword evidence="1" id="KW-0732">Signal</keyword>
<organism evidence="2 3">
    <name type="scientific">Scopulibacillus cellulosilyticus</name>
    <dbReference type="NCBI Taxonomy" id="2665665"/>
    <lineage>
        <taxon>Bacteria</taxon>
        <taxon>Bacillati</taxon>
        <taxon>Bacillota</taxon>
        <taxon>Bacilli</taxon>
        <taxon>Bacillales</taxon>
        <taxon>Sporolactobacillaceae</taxon>
        <taxon>Scopulibacillus</taxon>
    </lineage>
</organism>
<feature type="chain" id="PRO_5046557826" description="Phr family secreted Rap phosphatase inhibitor" evidence="1">
    <location>
        <begin position="23"/>
        <end position="58"/>
    </location>
</feature>
<dbReference type="RefSeq" id="WP_380962875.1">
    <property type="nucleotide sequence ID" value="NZ_JBHTCO010000002.1"/>
</dbReference>
<evidence type="ECO:0000313" key="2">
    <source>
        <dbReference type="EMBL" id="MFC7391649.1"/>
    </source>
</evidence>
<evidence type="ECO:0008006" key="4">
    <source>
        <dbReference type="Google" id="ProtNLM"/>
    </source>
</evidence>